<evidence type="ECO:0000256" key="1">
    <source>
        <dbReference type="SAM" id="MobiDB-lite"/>
    </source>
</evidence>
<organism evidence="2 3">
    <name type="scientific">Candidatus Accumulibacter appositus</name>
    <dbReference type="NCBI Taxonomy" id="1454003"/>
    <lineage>
        <taxon>Bacteria</taxon>
        <taxon>Pseudomonadati</taxon>
        <taxon>Pseudomonadota</taxon>
        <taxon>Betaproteobacteria</taxon>
        <taxon>Candidatus Accumulibacter</taxon>
    </lineage>
</organism>
<reference evidence="2 3" key="1">
    <citation type="submission" date="2014-02" db="EMBL/GenBank/DDBJ databases">
        <title>Expanding our view of genomic diversity in Candidatus Accumulibacter clades.</title>
        <authorList>
            <person name="Skennerton C.T."/>
            <person name="Barr J.J."/>
            <person name="Slater F.R."/>
            <person name="Bond P.L."/>
            <person name="Tyson G.W."/>
        </authorList>
    </citation>
    <scope>NUCLEOTIDE SEQUENCE [LARGE SCALE GENOMIC DNA]</scope>
    <source>
        <strain evidence="3">BA-92</strain>
    </source>
</reference>
<comment type="caution">
    <text evidence="2">The sequence shown here is derived from an EMBL/GenBank/DDBJ whole genome shotgun (WGS) entry which is preliminary data.</text>
</comment>
<dbReference type="EMBL" id="JEMX01000137">
    <property type="protein sequence ID" value="EXI76988.1"/>
    <property type="molecule type" value="Genomic_DNA"/>
</dbReference>
<gene>
    <name evidence="2" type="ORF">AW10_04113</name>
</gene>
<evidence type="ECO:0000313" key="3">
    <source>
        <dbReference type="Proteomes" id="UP000021816"/>
    </source>
</evidence>
<proteinExistence type="predicted"/>
<sequence>MSSSRKSSAKSKWRLELVAILPDINSAIAEREAQLAKTGALKQGMMQQLPTGGFGCSNPSVNTNPQENCMQVQRQLLEVTTRKVVIELPESFVNHRVELIALTEDDENSSAPKRRRPHPDIAGKGRTLGELVEPLVDEGDWKCLK</sequence>
<dbReference type="AlphaFoldDB" id="A0A011N3B3"/>
<evidence type="ECO:0000313" key="2">
    <source>
        <dbReference type="EMBL" id="EXI76988.1"/>
    </source>
</evidence>
<feature type="region of interest" description="Disordered" evidence="1">
    <location>
        <begin position="104"/>
        <end position="127"/>
    </location>
</feature>
<dbReference type="Proteomes" id="UP000021816">
    <property type="component" value="Unassembled WGS sequence"/>
</dbReference>
<name>A0A011N3B3_9PROT</name>
<accession>A0A011N3B3</accession>
<dbReference type="PATRIC" id="fig|1454003.3.peg.4179"/>
<protein>
    <submittedName>
        <fullName evidence="2">Uncharacterized protein</fullName>
    </submittedName>
</protein>